<gene>
    <name evidence="2" type="ORF">B0T25DRAFT_466571</name>
</gene>
<evidence type="ECO:0000313" key="3">
    <source>
        <dbReference type="Proteomes" id="UP001275084"/>
    </source>
</evidence>
<reference evidence="2" key="1">
    <citation type="journal article" date="2023" name="Mol. Phylogenet. Evol.">
        <title>Genome-scale phylogeny and comparative genomics of the fungal order Sordariales.</title>
        <authorList>
            <person name="Hensen N."/>
            <person name="Bonometti L."/>
            <person name="Westerberg I."/>
            <person name="Brannstrom I.O."/>
            <person name="Guillou S."/>
            <person name="Cros-Aarteil S."/>
            <person name="Calhoun S."/>
            <person name="Haridas S."/>
            <person name="Kuo A."/>
            <person name="Mondo S."/>
            <person name="Pangilinan J."/>
            <person name="Riley R."/>
            <person name="LaButti K."/>
            <person name="Andreopoulos B."/>
            <person name="Lipzen A."/>
            <person name="Chen C."/>
            <person name="Yan M."/>
            <person name="Daum C."/>
            <person name="Ng V."/>
            <person name="Clum A."/>
            <person name="Steindorff A."/>
            <person name="Ohm R.A."/>
            <person name="Martin F."/>
            <person name="Silar P."/>
            <person name="Natvig D.O."/>
            <person name="Lalanne C."/>
            <person name="Gautier V."/>
            <person name="Ament-Velasquez S.L."/>
            <person name="Kruys A."/>
            <person name="Hutchinson M.I."/>
            <person name="Powell A.J."/>
            <person name="Barry K."/>
            <person name="Miller A.N."/>
            <person name="Grigoriev I.V."/>
            <person name="Debuchy R."/>
            <person name="Gladieux P."/>
            <person name="Hiltunen Thoren M."/>
            <person name="Johannesson H."/>
        </authorList>
    </citation>
    <scope>NUCLEOTIDE SEQUENCE</scope>
    <source>
        <strain evidence="2">CBS 955.72</strain>
    </source>
</reference>
<reference evidence="2" key="2">
    <citation type="submission" date="2023-06" db="EMBL/GenBank/DDBJ databases">
        <authorList>
            <consortium name="Lawrence Berkeley National Laboratory"/>
            <person name="Haridas S."/>
            <person name="Hensen N."/>
            <person name="Bonometti L."/>
            <person name="Westerberg I."/>
            <person name="Brannstrom I.O."/>
            <person name="Guillou S."/>
            <person name="Cros-Aarteil S."/>
            <person name="Calhoun S."/>
            <person name="Kuo A."/>
            <person name="Mondo S."/>
            <person name="Pangilinan J."/>
            <person name="Riley R."/>
            <person name="Labutti K."/>
            <person name="Andreopoulos B."/>
            <person name="Lipzen A."/>
            <person name="Chen C."/>
            <person name="Yanf M."/>
            <person name="Daum C."/>
            <person name="Ng V."/>
            <person name="Clum A."/>
            <person name="Steindorff A."/>
            <person name="Ohm R."/>
            <person name="Martin F."/>
            <person name="Silar P."/>
            <person name="Natvig D."/>
            <person name="Lalanne C."/>
            <person name="Gautier V."/>
            <person name="Ament-Velasquez S.L."/>
            <person name="Kruys A."/>
            <person name="Hutchinson M.I."/>
            <person name="Powell A.J."/>
            <person name="Barry K."/>
            <person name="Miller A.N."/>
            <person name="Grigoriev I.V."/>
            <person name="Debuchy R."/>
            <person name="Gladieux P."/>
            <person name="Thoren M.H."/>
            <person name="Johannesson H."/>
        </authorList>
    </citation>
    <scope>NUCLEOTIDE SEQUENCE</scope>
    <source>
        <strain evidence="2">CBS 955.72</strain>
    </source>
</reference>
<accession>A0AAJ0H5F6</accession>
<dbReference type="PANTHER" id="PTHR41677:SF1">
    <property type="entry name" value="FE2OG DIOXYGENASE DOMAIN-CONTAINING PROTEIN"/>
    <property type="match status" value="1"/>
</dbReference>
<evidence type="ECO:0000256" key="1">
    <source>
        <dbReference type="SAM" id="Coils"/>
    </source>
</evidence>
<dbReference type="EMBL" id="JAUIQD010000009">
    <property type="protein sequence ID" value="KAK3339952.1"/>
    <property type="molecule type" value="Genomic_DNA"/>
</dbReference>
<evidence type="ECO:0000313" key="2">
    <source>
        <dbReference type="EMBL" id="KAK3339952.1"/>
    </source>
</evidence>
<feature type="coiled-coil region" evidence="1">
    <location>
        <begin position="283"/>
        <end position="310"/>
    </location>
</feature>
<dbReference type="Proteomes" id="UP001275084">
    <property type="component" value="Unassembled WGS sequence"/>
</dbReference>
<name>A0AAJ0H5F6_9PEZI</name>
<keyword evidence="3" id="KW-1185">Reference proteome</keyword>
<proteinExistence type="predicted"/>
<keyword evidence="1" id="KW-0175">Coiled coil</keyword>
<dbReference type="AlphaFoldDB" id="A0AAJ0H5F6"/>
<protein>
    <recommendedName>
        <fullName evidence="4">Fe2OG dioxygenase domain-containing protein</fullName>
    </recommendedName>
</protein>
<organism evidence="2 3">
    <name type="scientific">Lasiosphaeria hispida</name>
    <dbReference type="NCBI Taxonomy" id="260671"/>
    <lineage>
        <taxon>Eukaryota</taxon>
        <taxon>Fungi</taxon>
        <taxon>Dikarya</taxon>
        <taxon>Ascomycota</taxon>
        <taxon>Pezizomycotina</taxon>
        <taxon>Sordariomycetes</taxon>
        <taxon>Sordariomycetidae</taxon>
        <taxon>Sordariales</taxon>
        <taxon>Lasiosphaeriaceae</taxon>
        <taxon>Lasiosphaeria</taxon>
    </lineage>
</organism>
<dbReference type="PANTHER" id="PTHR41677">
    <property type="entry name" value="YALI0B19030P"/>
    <property type="match status" value="1"/>
</dbReference>
<sequence length="355" mass="40104">MAAADVLFPSAAHASNWGSYQVEDSIIKPTKDAFDPKKHLSFAPPSKVYTMADIGLPKDTGVSPLAVSEPFPLFTPEAVMRMREEVLNDEVMNKCQYSSNLAQAQLRGYADKYAPFVYDAWKHPETLRIVSKVAGIDLAVQFDFEIGHINLSLKTEEQRQRELRAYHDPTTPKTPANDAPIVGWHKDSYPFVCVAMLSDCTNMIGGETALRTGTGEILKIRSPQMGHAIILQGRYIEHQALRALGSTERITMVTSYRPRHPHVRDDTVLTTVRPISDLGELYHQFAEYRLEMLEERVRAQLRELVDAKAAGRRVATRKLKAFFVEQQRFLEHMDREMVDEGEVVTGEIVECSVEK</sequence>
<evidence type="ECO:0008006" key="4">
    <source>
        <dbReference type="Google" id="ProtNLM"/>
    </source>
</evidence>
<comment type="caution">
    <text evidence="2">The sequence shown here is derived from an EMBL/GenBank/DDBJ whole genome shotgun (WGS) entry which is preliminary data.</text>
</comment>